<keyword evidence="5" id="KW-0574">Periplasm</keyword>
<organism evidence="6 7">
    <name type="scientific">Vreelandella aquamarina</name>
    <dbReference type="NCBI Taxonomy" id="77097"/>
    <lineage>
        <taxon>Bacteria</taxon>
        <taxon>Pseudomonadati</taxon>
        <taxon>Pseudomonadota</taxon>
        <taxon>Gammaproteobacteria</taxon>
        <taxon>Oceanospirillales</taxon>
        <taxon>Halomonadaceae</taxon>
        <taxon>Vreelandella</taxon>
    </lineage>
</organism>
<dbReference type="InterPro" id="IPR006059">
    <property type="entry name" value="SBP"/>
</dbReference>
<gene>
    <name evidence="6" type="ORF">SAMN04490369_102217</name>
</gene>
<dbReference type="PANTHER" id="PTHR30061">
    <property type="entry name" value="MALTOSE-BINDING PERIPLASMIC PROTEIN"/>
    <property type="match status" value="1"/>
</dbReference>
<keyword evidence="3 5" id="KW-0762">Sugar transport</keyword>
<evidence type="ECO:0000256" key="2">
    <source>
        <dbReference type="ARBA" id="ARBA00022448"/>
    </source>
</evidence>
<dbReference type="GO" id="GO:1901982">
    <property type="term" value="F:maltose binding"/>
    <property type="evidence" value="ECO:0007669"/>
    <property type="project" value="TreeGrafter"/>
</dbReference>
<comment type="subcellular location">
    <subcellularLocation>
        <location evidence="5">Periplasm</location>
    </subcellularLocation>
</comment>
<evidence type="ECO:0000313" key="6">
    <source>
        <dbReference type="EMBL" id="SEN73672.1"/>
    </source>
</evidence>
<dbReference type="GO" id="GO:0042597">
    <property type="term" value="C:periplasmic space"/>
    <property type="evidence" value="ECO:0007669"/>
    <property type="project" value="UniProtKB-SubCell"/>
</dbReference>
<dbReference type="GO" id="GO:0055052">
    <property type="term" value="C:ATP-binding cassette (ABC) transporter complex, substrate-binding subunit-containing"/>
    <property type="evidence" value="ECO:0007669"/>
    <property type="project" value="TreeGrafter"/>
</dbReference>
<evidence type="ECO:0000256" key="1">
    <source>
        <dbReference type="ARBA" id="ARBA00008520"/>
    </source>
</evidence>
<dbReference type="Pfam" id="PF13416">
    <property type="entry name" value="SBP_bac_8"/>
    <property type="match status" value="1"/>
</dbReference>
<comment type="similarity">
    <text evidence="1 5">Belongs to the bacterial solute-binding protein 1 family.</text>
</comment>
<accession>A0A1H8IYV3</accession>
<sequence length="295" mass="31991">MSPSTEYRERYFDFTWDAMVWNGETYGYPISVESLGLIYNKDIVQTAPESFEALAELDAELSEEGKKAILFDYGEPYYGWPLLAANGGYPYKRTAEGYDVGDIGVNNAGAVEGAQRLRELIDSGVLPEGTDYNVMASRFNRGEVATMISGPWAWSNLEKSGIDFGVAPLPKVGEKRAKPLFGVTAAMINAASPNDFLATEFLEGYLLDEEGLRTFNSDGSLGAVAHRAYQAELGENPNIAATLANAEIGDPMPNIPEMGAFWSAMEPALQNIGSGRQAPQAALDAAAERMRTSIQ</sequence>
<proteinExistence type="inferred from homology"/>
<comment type="function">
    <text evidence="5">Part of the ABC transporter complex MalEFGK involved in maltose/maltodextrin import. Binds maltose and higher maltodextrins.</text>
</comment>
<dbReference type="Gene3D" id="3.40.190.10">
    <property type="entry name" value="Periplasmic binding protein-like II"/>
    <property type="match status" value="2"/>
</dbReference>
<dbReference type="PANTHER" id="PTHR30061:SF50">
    <property type="entry name" value="MALTOSE_MALTODEXTRIN-BINDING PERIPLASMIC PROTEIN"/>
    <property type="match status" value="1"/>
</dbReference>
<evidence type="ECO:0000256" key="3">
    <source>
        <dbReference type="ARBA" id="ARBA00022597"/>
    </source>
</evidence>
<dbReference type="NCBIfam" id="NF007011">
    <property type="entry name" value="PRK09474.1"/>
    <property type="match status" value="1"/>
</dbReference>
<dbReference type="InterPro" id="IPR006060">
    <property type="entry name" value="Maltose/Cyclodextrin-bd"/>
</dbReference>
<dbReference type="GO" id="GO:0042956">
    <property type="term" value="P:maltodextrin transmembrane transport"/>
    <property type="evidence" value="ECO:0007669"/>
    <property type="project" value="TreeGrafter"/>
</dbReference>
<evidence type="ECO:0000256" key="5">
    <source>
        <dbReference type="RuleBase" id="RU365005"/>
    </source>
</evidence>
<dbReference type="AlphaFoldDB" id="A0A1H8IYV3"/>
<name>A0A1H8IYV3_9GAMM</name>
<protein>
    <recommendedName>
        <fullName evidence="5">Maltodextrin-binding protein</fullName>
    </recommendedName>
</protein>
<dbReference type="STRING" id="77097.SAMN04490369_102217"/>
<keyword evidence="4" id="KW-0732">Signal</keyword>
<evidence type="ECO:0000313" key="7">
    <source>
        <dbReference type="Proteomes" id="UP000199493"/>
    </source>
</evidence>
<dbReference type="Proteomes" id="UP000199493">
    <property type="component" value="Unassembled WGS sequence"/>
</dbReference>
<dbReference type="GO" id="GO:0015144">
    <property type="term" value="F:carbohydrate transmembrane transporter activity"/>
    <property type="evidence" value="ECO:0007669"/>
    <property type="project" value="InterPro"/>
</dbReference>
<reference evidence="6 7" key="1">
    <citation type="submission" date="2016-10" db="EMBL/GenBank/DDBJ databases">
        <authorList>
            <person name="de Groot N.N."/>
        </authorList>
    </citation>
    <scope>NUCLEOTIDE SEQUENCE [LARGE SCALE GENOMIC DNA]</scope>
    <source>
        <strain evidence="6 7">558</strain>
    </source>
</reference>
<dbReference type="EMBL" id="FODB01000022">
    <property type="protein sequence ID" value="SEN73672.1"/>
    <property type="molecule type" value="Genomic_DNA"/>
</dbReference>
<keyword evidence="2 5" id="KW-0813">Transport</keyword>
<evidence type="ECO:0000256" key="4">
    <source>
        <dbReference type="ARBA" id="ARBA00022729"/>
    </source>
</evidence>
<dbReference type="RefSeq" id="WP_244154936.1">
    <property type="nucleotide sequence ID" value="NZ_FODB01000022.1"/>
</dbReference>
<dbReference type="GO" id="GO:0015768">
    <property type="term" value="P:maltose transport"/>
    <property type="evidence" value="ECO:0007669"/>
    <property type="project" value="TreeGrafter"/>
</dbReference>
<dbReference type="SUPFAM" id="SSF53850">
    <property type="entry name" value="Periplasmic binding protein-like II"/>
    <property type="match status" value="1"/>
</dbReference>
<dbReference type="PRINTS" id="PR00181">
    <property type="entry name" value="MALTOSEBP"/>
</dbReference>